<comment type="caution">
    <text evidence="8">The sequence shown here is derived from an EMBL/GenBank/DDBJ whole genome shotgun (WGS) entry which is preliminary data.</text>
</comment>
<evidence type="ECO:0000256" key="7">
    <source>
        <dbReference type="ARBA" id="ARBA00022833"/>
    </source>
</evidence>
<dbReference type="GO" id="GO:0004222">
    <property type="term" value="F:metalloendopeptidase activity"/>
    <property type="evidence" value="ECO:0007669"/>
    <property type="project" value="InterPro"/>
</dbReference>
<sequence>MYVINDPHNFFTKNLIRELIIIFNKLYQVNFRNIYLTNLSLNEMLDFNTNVLNHKYYTDVITFCSSKKNFIDVEIFICLEYVDRFCQVSENDREWEYIRTFYHALLHCVGYNDSTLEEKNIMTVKEKELTNLFYTFHVKH</sequence>
<dbReference type="GO" id="GO:0006364">
    <property type="term" value="P:rRNA processing"/>
    <property type="evidence" value="ECO:0007669"/>
    <property type="project" value="InterPro"/>
</dbReference>
<evidence type="ECO:0000256" key="2">
    <source>
        <dbReference type="ARBA" id="ARBA00010875"/>
    </source>
</evidence>
<protein>
    <submittedName>
        <fullName evidence="8">Uncharacterized protein</fullName>
    </submittedName>
</protein>
<keyword evidence="4" id="KW-0479">Metal-binding</keyword>
<dbReference type="Pfam" id="PF02130">
    <property type="entry name" value="YbeY"/>
    <property type="match status" value="1"/>
</dbReference>
<proteinExistence type="inferred from homology"/>
<dbReference type="RefSeq" id="WP_124398360.1">
    <property type="nucleotide sequence ID" value="NZ_BHZE01000020.1"/>
</dbReference>
<dbReference type="InterPro" id="IPR002036">
    <property type="entry name" value="YbeY"/>
</dbReference>
<reference evidence="8 9" key="1">
    <citation type="submission" date="2018-11" db="EMBL/GenBank/DDBJ databases">
        <title>Schleiferia aggregans sp. nov., a moderately thermophilic heterotrophic bacterium isolated from microbial mats at a terrestrial hot spring.</title>
        <authorList>
            <person name="Iino T."/>
            <person name="Ohkuma M."/>
            <person name="Haruta S."/>
        </authorList>
    </citation>
    <scope>NUCLEOTIDE SEQUENCE [LARGE SCALE GENOMIC DNA]</scope>
    <source>
        <strain evidence="8 9">LA</strain>
    </source>
</reference>
<evidence type="ECO:0000256" key="6">
    <source>
        <dbReference type="ARBA" id="ARBA00022801"/>
    </source>
</evidence>
<dbReference type="InterPro" id="IPR023091">
    <property type="entry name" value="MetalPrtase_cat_dom_sf_prd"/>
</dbReference>
<organism evidence="8 9">
    <name type="scientific">Thermaurantimonas aggregans</name>
    <dbReference type="NCBI Taxonomy" id="2173829"/>
    <lineage>
        <taxon>Bacteria</taxon>
        <taxon>Pseudomonadati</taxon>
        <taxon>Bacteroidota</taxon>
        <taxon>Flavobacteriia</taxon>
        <taxon>Flavobacteriales</taxon>
        <taxon>Schleiferiaceae</taxon>
        <taxon>Thermaurantimonas</taxon>
    </lineage>
</organism>
<keyword evidence="9" id="KW-1185">Reference proteome</keyword>
<keyword evidence="6" id="KW-0378">Hydrolase</keyword>
<keyword evidence="3" id="KW-0540">Nuclease</keyword>
<evidence type="ECO:0000313" key="9">
    <source>
        <dbReference type="Proteomes" id="UP000286715"/>
    </source>
</evidence>
<dbReference type="Proteomes" id="UP000286715">
    <property type="component" value="Unassembled WGS sequence"/>
</dbReference>
<evidence type="ECO:0000256" key="1">
    <source>
        <dbReference type="ARBA" id="ARBA00001947"/>
    </source>
</evidence>
<comment type="cofactor">
    <cofactor evidence="1">
        <name>Zn(2+)</name>
        <dbReference type="ChEBI" id="CHEBI:29105"/>
    </cofactor>
</comment>
<dbReference type="AlphaFoldDB" id="A0A401XMQ6"/>
<evidence type="ECO:0000256" key="4">
    <source>
        <dbReference type="ARBA" id="ARBA00022723"/>
    </source>
</evidence>
<dbReference type="SUPFAM" id="SSF55486">
    <property type="entry name" value="Metalloproteases ('zincins'), catalytic domain"/>
    <property type="match status" value="1"/>
</dbReference>
<dbReference type="NCBIfam" id="TIGR00043">
    <property type="entry name" value="rRNA maturation RNase YbeY"/>
    <property type="match status" value="1"/>
</dbReference>
<dbReference type="OrthoDB" id="9811984at2"/>
<comment type="similarity">
    <text evidence="2">Belongs to the endoribonuclease YbeY family.</text>
</comment>
<dbReference type="GO" id="GO:0004519">
    <property type="term" value="F:endonuclease activity"/>
    <property type="evidence" value="ECO:0007669"/>
    <property type="project" value="UniProtKB-KW"/>
</dbReference>
<keyword evidence="7" id="KW-0862">Zinc</keyword>
<evidence type="ECO:0000256" key="3">
    <source>
        <dbReference type="ARBA" id="ARBA00022722"/>
    </source>
</evidence>
<keyword evidence="5" id="KW-0255">Endonuclease</keyword>
<evidence type="ECO:0000256" key="5">
    <source>
        <dbReference type="ARBA" id="ARBA00022759"/>
    </source>
</evidence>
<name>A0A401XMQ6_9FLAO</name>
<dbReference type="EMBL" id="BHZE01000020">
    <property type="protein sequence ID" value="GCD78297.1"/>
    <property type="molecule type" value="Genomic_DNA"/>
</dbReference>
<gene>
    <name evidence="8" type="ORF">JCM31826_17790</name>
</gene>
<evidence type="ECO:0000313" key="8">
    <source>
        <dbReference type="EMBL" id="GCD78297.1"/>
    </source>
</evidence>
<accession>A0A401XMQ6</accession>
<dbReference type="Gene3D" id="3.40.390.30">
    <property type="entry name" value="Metalloproteases ('zincins'), catalytic domain"/>
    <property type="match status" value="1"/>
</dbReference>
<dbReference type="GO" id="GO:0046872">
    <property type="term" value="F:metal ion binding"/>
    <property type="evidence" value="ECO:0007669"/>
    <property type="project" value="UniProtKB-KW"/>
</dbReference>